<gene>
    <name evidence="2" type="ORF">ACFSPV_23540</name>
</gene>
<accession>A0ABW5EV70</accession>
<protein>
    <submittedName>
        <fullName evidence="2">DUF5691 domain-containing protein</fullName>
    </submittedName>
</protein>
<sequence length="596" mass="65267">MSNAQLWAALQQSAMVGSDRLAVPPALASGVDPSATGSQQAVQAALQPRADLPGDSPAQQLLRASAVAAVFERAGWQPGAQVRLTAPLAVPAAAPAESRTAPADARLHTLMGDVLKDGPFELQASMLRTLDQAGQRLPHDLLVPALEQGRQSVELRQWLAPVLGERGRWLGTLNPQWGYASGVEETADPELVWQEGSVEQRVALLRSERATDAAKARTRLEGSLKELGAKERLPLVQALAVGLGMDDEPLLEKLLSDRSKEIRENAAQMLSCLPDSAHSQRVMGWMQSMLQQDDKGQWIVEPPEEGSKEWERDGITLKPDAYHRGGKKAWLLEQMVQLTPVSFWTRALGLTPLEVMEWSRRSDWKSSLRQGWVRALQYQLDVEWIDAAQTMGRDMRHDALLPALMARLSREERESRWIAQFERDRHKLIDAIEGMSQSLGGAELLSPALSARLTEALHVAVGGKQITGNWHSYRADQALLSCARMLDVTALERFADLWRKPSVLDAQPEPEPEPQPDPAADAAGASASAAAAAAVTATAAAVAAPASIPLTPQQQARLERSRVRPWDEERMRGHLERIVDLRLGLHQAFVALRGQA</sequence>
<dbReference type="InterPro" id="IPR043746">
    <property type="entry name" value="DUF5691"/>
</dbReference>
<evidence type="ECO:0000313" key="3">
    <source>
        <dbReference type="Proteomes" id="UP001597287"/>
    </source>
</evidence>
<dbReference type="Pfam" id="PF18944">
    <property type="entry name" value="DUF5691"/>
    <property type="match status" value="1"/>
</dbReference>
<comment type="caution">
    <text evidence="2">The sequence shown here is derived from an EMBL/GenBank/DDBJ whole genome shotgun (WGS) entry which is preliminary data.</text>
</comment>
<dbReference type="EMBL" id="JBHUIG010000028">
    <property type="protein sequence ID" value="MFD2321667.1"/>
    <property type="molecule type" value="Genomic_DNA"/>
</dbReference>
<dbReference type="Proteomes" id="UP001597287">
    <property type="component" value="Unassembled WGS sequence"/>
</dbReference>
<reference evidence="3" key="1">
    <citation type="journal article" date="2019" name="Int. J. Syst. Evol. Microbiol.">
        <title>The Global Catalogue of Microorganisms (GCM) 10K type strain sequencing project: providing services to taxonomists for standard genome sequencing and annotation.</title>
        <authorList>
            <consortium name="The Broad Institute Genomics Platform"/>
            <consortium name="The Broad Institute Genome Sequencing Center for Infectious Disease"/>
            <person name="Wu L."/>
            <person name="Ma J."/>
        </authorList>
    </citation>
    <scope>NUCLEOTIDE SEQUENCE [LARGE SCALE GENOMIC DNA]</scope>
    <source>
        <strain evidence="3">CCUG 62793</strain>
    </source>
</reference>
<evidence type="ECO:0000256" key="1">
    <source>
        <dbReference type="SAM" id="MobiDB-lite"/>
    </source>
</evidence>
<feature type="region of interest" description="Disordered" evidence="1">
    <location>
        <begin position="504"/>
        <end position="525"/>
    </location>
</feature>
<evidence type="ECO:0000313" key="2">
    <source>
        <dbReference type="EMBL" id="MFD2321667.1"/>
    </source>
</evidence>
<organism evidence="2 3">
    <name type="scientific">Delftia deserti</name>
    <dbReference type="NCBI Taxonomy" id="1651218"/>
    <lineage>
        <taxon>Bacteria</taxon>
        <taxon>Pseudomonadati</taxon>
        <taxon>Pseudomonadota</taxon>
        <taxon>Betaproteobacteria</taxon>
        <taxon>Burkholderiales</taxon>
        <taxon>Comamonadaceae</taxon>
        <taxon>Delftia</taxon>
    </lineage>
</organism>
<keyword evidence="3" id="KW-1185">Reference proteome</keyword>
<name>A0ABW5EV70_9BURK</name>
<dbReference type="RefSeq" id="WP_380109285.1">
    <property type="nucleotide sequence ID" value="NZ_JBHSIH010000001.1"/>
</dbReference>
<proteinExistence type="predicted"/>